<feature type="chain" id="PRO_5046584737" evidence="1">
    <location>
        <begin position="20"/>
        <end position="161"/>
    </location>
</feature>
<dbReference type="EMBL" id="JAMGBB010000001">
    <property type="protein sequence ID" value="MCL6741045.1"/>
    <property type="molecule type" value="Genomic_DNA"/>
</dbReference>
<keyword evidence="3" id="KW-1185">Reference proteome</keyword>
<dbReference type="Proteomes" id="UP001165383">
    <property type="component" value="Unassembled WGS sequence"/>
</dbReference>
<name>A0ABT0S9G7_9SPHN</name>
<comment type="caution">
    <text evidence="2">The sequence shown here is derived from an EMBL/GenBank/DDBJ whole genome shotgun (WGS) entry which is preliminary data.</text>
</comment>
<dbReference type="InterPro" id="IPR024409">
    <property type="entry name" value="DUF3833"/>
</dbReference>
<evidence type="ECO:0000313" key="2">
    <source>
        <dbReference type="EMBL" id="MCL6741045.1"/>
    </source>
</evidence>
<keyword evidence="1" id="KW-0732">Signal</keyword>
<gene>
    <name evidence="2" type="ORF">LZ518_07870</name>
</gene>
<reference evidence="2" key="1">
    <citation type="submission" date="2022-05" db="EMBL/GenBank/DDBJ databases">
        <authorList>
            <person name="Jo J.-H."/>
            <person name="Im W.-T."/>
        </authorList>
    </citation>
    <scope>NUCLEOTIDE SEQUENCE</scope>
    <source>
        <strain evidence="2">RB56-2</strain>
    </source>
</reference>
<dbReference type="Pfam" id="PF12915">
    <property type="entry name" value="DUF3833"/>
    <property type="match status" value="1"/>
</dbReference>
<dbReference type="RefSeq" id="WP_249916525.1">
    <property type="nucleotide sequence ID" value="NZ_JAMGBB010000001.1"/>
</dbReference>
<sequence>MRVGATAIVVALATGSASAEAPQQFDPVSFFTGVSHGEGRLKEALKRERKVTTDSVGHAEKDGLLVLDQKMQVEGDPMRIRRWRLREAGPGRYTGTLTDAIGPVEAQVIGRSIRIRYTMKGGLKVESHLAPLPGGRAFSNDTRITKWGMKVATLTERIDKR</sequence>
<accession>A0ABT0S9G7</accession>
<protein>
    <submittedName>
        <fullName evidence="2">DUF3833 domain-containing protein</fullName>
    </submittedName>
</protein>
<evidence type="ECO:0000256" key="1">
    <source>
        <dbReference type="SAM" id="SignalP"/>
    </source>
</evidence>
<evidence type="ECO:0000313" key="3">
    <source>
        <dbReference type="Proteomes" id="UP001165383"/>
    </source>
</evidence>
<organism evidence="2 3">
    <name type="scientific">Sphingomonas brevis</name>
    <dbReference type="NCBI Taxonomy" id="2908206"/>
    <lineage>
        <taxon>Bacteria</taxon>
        <taxon>Pseudomonadati</taxon>
        <taxon>Pseudomonadota</taxon>
        <taxon>Alphaproteobacteria</taxon>
        <taxon>Sphingomonadales</taxon>
        <taxon>Sphingomonadaceae</taxon>
        <taxon>Sphingomonas</taxon>
    </lineage>
</organism>
<feature type="signal peptide" evidence="1">
    <location>
        <begin position="1"/>
        <end position="19"/>
    </location>
</feature>
<proteinExistence type="predicted"/>